<protein>
    <submittedName>
        <fullName evidence="1">Uncharacterized protein</fullName>
    </submittedName>
</protein>
<reference evidence="1 2" key="1">
    <citation type="submission" date="2019-05" db="EMBL/GenBank/DDBJ databases">
        <title>Emergence of the Ug99 lineage of the wheat stem rust pathogen through somatic hybridization.</title>
        <authorList>
            <person name="Li F."/>
            <person name="Upadhyaya N.M."/>
            <person name="Sperschneider J."/>
            <person name="Matny O."/>
            <person name="Nguyen-Phuc H."/>
            <person name="Mago R."/>
            <person name="Raley C."/>
            <person name="Miller M.E."/>
            <person name="Silverstein K.A.T."/>
            <person name="Henningsen E."/>
            <person name="Hirsch C.D."/>
            <person name="Visser B."/>
            <person name="Pretorius Z.A."/>
            <person name="Steffenson B.J."/>
            <person name="Schwessinger B."/>
            <person name="Dodds P.N."/>
            <person name="Figueroa M."/>
        </authorList>
    </citation>
    <scope>NUCLEOTIDE SEQUENCE [LARGE SCALE GENOMIC DNA]</scope>
    <source>
        <strain evidence="1">21-0</strain>
    </source>
</reference>
<gene>
    <name evidence="1" type="ORF">PGT21_008123</name>
</gene>
<evidence type="ECO:0000313" key="2">
    <source>
        <dbReference type="Proteomes" id="UP000324748"/>
    </source>
</evidence>
<name>A0A5B0NZY1_PUCGR</name>
<organism evidence="1 2">
    <name type="scientific">Puccinia graminis f. sp. tritici</name>
    <dbReference type="NCBI Taxonomy" id="56615"/>
    <lineage>
        <taxon>Eukaryota</taxon>
        <taxon>Fungi</taxon>
        <taxon>Dikarya</taxon>
        <taxon>Basidiomycota</taxon>
        <taxon>Pucciniomycotina</taxon>
        <taxon>Pucciniomycetes</taxon>
        <taxon>Pucciniales</taxon>
        <taxon>Pucciniaceae</taxon>
        <taxon>Puccinia</taxon>
    </lineage>
</organism>
<accession>A0A5B0NZY1</accession>
<comment type="caution">
    <text evidence="1">The sequence shown here is derived from an EMBL/GenBank/DDBJ whole genome shotgun (WGS) entry which is preliminary data.</text>
</comment>
<sequence>MMSQSAIHSNCVVHSFSFKKNQNSEWRQARERVTQLESDVSHPVLLLNRNFDLQNSLWVFRPECQVKAMYNLICF</sequence>
<dbReference type="AlphaFoldDB" id="A0A5B0NZY1"/>
<proteinExistence type="predicted"/>
<evidence type="ECO:0000313" key="1">
    <source>
        <dbReference type="EMBL" id="KAA1094054.1"/>
    </source>
</evidence>
<keyword evidence="2" id="KW-1185">Reference proteome</keyword>
<dbReference type="Proteomes" id="UP000324748">
    <property type="component" value="Unassembled WGS sequence"/>
</dbReference>
<dbReference type="EMBL" id="VSWC01000079">
    <property type="protein sequence ID" value="KAA1094054.1"/>
    <property type="molecule type" value="Genomic_DNA"/>
</dbReference>